<dbReference type="CDD" id="cd17263">
    <property type="entry name" value="RMtype1_S_AbaB8300I-TRD1-CR1_like"/>
    <property type="match status" value="1"/>
</dbReference>
<dbReference type="CDD" id="cd17259">
    <property type="entry name" value="RMtype1_S_StySKI-TRD2-CR2_like"/>
    <property type="match status" value="1"/>
</dbReference>
<dbReference type="AlphaFoldDB" id="A0A4R6T9I7"/>
<evidence type="ECO:0000259" key="4">
    <source>
        <dbReference type="Pfam" id="PF01420"/>
    </source>
</evidence>
<proteinExistence type="inferred from homology"/>
<accession>A0A4R6T9I7</accession>
<evidence type="ECO:0000313" key="6">
    <source>
        <dbReference type="Proteomes" id="UP000294535"/>
    </source>
</evidence>
<dbReference type="InterPro" id="IPR052021">
    <property type="entry name" value="Type-I_RS_S_subunit"/>
</dbReference>
<evidence type="ECO:0000256" key="1">
    <source>
        <dbReference type="ARBA" id="ARBA00010923"/>
    </source>
</evidence>
<name>A0A4R6T9I7_9BACT</name>
<reference evidence="5 6" key="1">
    <citation type="submission" date="2019-03" db="EMBL/GenBank/DDBJ databases">
        <title>Genomic Encyclopedia of Type Strains, Phase III (KMG-III): the genomes of soil and plant-associated and newly described type strains.</title>
        <authorList>
            <person name="Whitman W."/>
        </authorList>
    </citation>
    <scope>NUCLEOTIDE SEQUENCE [LARGE SCALE GENOMIC DNA]</scope>
    <source>
        <strain evidence="5 6">CECT 8446</strain>
    </source>
</reference>
<dbReference type="PANTHER" id="PTHR30408:SF12">
    <property type="entry name" value="TYPE I RESTRICTION ENZYME MJAVIII SPECIFICITY SUBUNIT"/>
    <property type="match status" value="1"/>
</dbReference>
<comment type="caution">
    <text evidence="5">The sequence shown here is derived from an EMBL/GenBank/DDBJ whole genome shotgun (WGS) entry which is preliminary data.</text>
</comment>
<dbReference type="InterPro" id="IPR000055">
    <property type="entry name" value="Restrct_endonuc_typeI_TRD"/>
</dbReference>
<dbReference type="Gene3D" id="3.90.220.20">
    <property type="entry name" value="DNA methylase specificity domains"/>
    <property type="match status" value="2"/>
</dbReference>
<dbReference type="InterPro" id="IPR044946">
    <property type="entry name" value="Restrct_endonuc_typeI_TRD_sf"/>
</dbReference>
<evidence type="ECO:0000313" key="5">
    <source>
        <dbReference type="EMBL" id="TDQ18899.1"/>
    </source>
</evidence>
<sequence>METKEYRLTDICDFQGGTQPPKEEWINEPRAGFVRMLQIRDFTQGKEEHIAYVKDTKKLNKCEEDDILIGRYGASVGKILTGLAGAFNVAIIKTIPNEELLSKRYLYYVLTGTDFQNFILNIGARAAQAGFNKNDLSLFKLHIPASLEDQERIADVLEKAQHLISKREQSIDLLDEFLKMKYLEMFGDPLTNNMKLPMDELDNLADVLTGHPFKSENYTDSLSGIRLCGGFIIMPERIQWEDSKRWPHKEIDGLENYFLQERDIVLAMDRPWISSGFKIGQVDKEGIPSLLIQRTARIRAKKINQNFLYYSLRNRAFKIHCKPTETTVPHISPRDIKSYKILCPPPALQERFSSIVDQSLKIKLLLIESKSELTKTLNTLSHKALKGELTVIEKVVFEGAKRVQSKIRGEVVVIDKINKELEEFHRNQPHTGAPDEIDNTIRQLEAELKIKGEIPFWEEYVKYRIVKGKFKEAFTFDQLWEEITKFPFETVPEYDEVATLLFKWLSEENAFIRQQFNESTKQIELIVNETAKA</sequence>
<gene>
    <name evidence="5" type="ORF">DFQ04_0710</name>
</gene>
<organism evidence="5 6">
    <name type="scientific">Algoriphagus boseongensis</name>
    <dbReference type="NCBI Taxonomy" id="1442587"/>
    <lineage>
        <taxon>Bacteria</taxon>
        <taxon>Pseudomonadati</taxon>
        <taxon>Bacteroidota</taxon>
        <taxon>Cytophagia</taxon>
        <taxon>Cytophagales</taxon>
        <taxon>Cyclobacteriaceae</taxon>
        <taxon>Algoriphagus</taxon>
    </lineage>
</organism>
<dbReference type="EMBL" id="SNYF01000005">
    <property type="protein sequence ID" value="TDQ18899.1"/>
    <property type="molecule type" value="Genomic_DNA"/>
</dbReference>
<dbReference type="PANTHER" id="PTHR30408">
    <property type="entry name" value="TYPE-1 RESTRICTION ENZYME ECOKI SPECIFICITY PROTEIN"/>
    <property type="match status" value="1"/>
</dbReference>
<keyword evidence="6" id="KW-1185">Reference proteome</keyword>
<protein>
    <submittedName>
        <fullName evidence="5">Type I restriction enzyme S subunit</fullName>
    </submittedName>
</protein>
<keyword evidence="3" id="KW-0238">DNA-binding</keyword>
<dbReference type="RefSeq" id="WP_133552726.1">
    <property type="nucleotide sequence ID" value="NZ_SNYF01000005.1"/>
</dbReference>
<dbReference type="GO" id="GO:0009307">
    <property type="term" value="P:DNA restriction-modification system"/>
    <property type="evidence" value="ECO:0007669"/>
    <property type="project" value="UniProtKB-KW"/>
</dbReference>
<dbReference type="OrthoDB" id="667970at2"/>
<dbReference type="Proteomes" id="UP000294535">
    <property type="component" value="Unassembled WGS sequence"/>
</dbReference>
<dbReference type="GO" id="GO:0003677">
    <property type="term" value="F:DNA binding"/>
    <property type="evidence" value="ECO:0007669"/>
    <property type="project" value="UniProtKB-KW"/>
</dbReference>
<feature type="domain" description="Type I restriction modification DNA specificity" evidence="4">
    <location>
        <begin position="3"/>
        <end position="164"/>
    </location>
</feature>
<dbReference type="SUPFAM" id="SSF116734">
    <property type="entry name" value="DNA methylase specificity domain"/>
    <property type="match status" value="2"/>
</dbReference>
<evidence type="ECO:0000256" key="3">
    <source>
        <dbReference type="ARBA" id="ARBA00023125"/>
    </source>
</evidence>
<comment type="similarity">
    <text evidence="1">Belongs to the type-I restriction system S methylase family.</text>
</comment>
<dbReference type="Pfam" id="PF01420">
    <property type="entry name" value="Methylase_S"/>
    <property type="match status" value="1"/>
</dbReference>
<evidence type="ECO:0000256" key="2">
    <source>
        <dbReference type="ARBA" id="ARBA00022747"/>
    </source>
</evidence>
<keyword evidence="2" id="KW-0680">Restriction system</keyword>